<dbReference type="Pfam" id="PF02581">
    <property type="entry name" value="TMP-TENI"/>
    <property type="match status" value="1"/>
</dbReference>
<dbReference type="SUPFAM" id="SSF51391">
    <property type="entry name" value="Thiamin phosphate synthase"/>
    <property type="match status" value="1"/>
</dbReference>
<organism evidence="13 14">
    <name type="scientific">Jeotgalibacillus terrae</name>
    <dbReference type="NCBI Taxonomy" id="587735"/>
    <lineage>
        <taxon>Bacteria</taxon>
        <taxon>Bacillati</taxon>
        <taxon>Bacillota</taxon>
        <taxon>Bacilli</taxon>
        <taxon>Bacillales</taxon>
        <taxon>Caryophanaceae</taxon>
        <taxon>Jeotgalibacillus</taxon>
    </lineage>
</organism>
<keyword evidence="2 9" id="KW-0808">Transferase</keyword>
<dbReference type="InterPro" id="IPR013785">
    <property type="entry name" value="Aldolase_TIM"/>
</dbReference>
<evidence type="ECO:0000256" key="10">
    <source>
        <dbReference type="RuleBase" id="RU003826"/>
    </source>
</evidence>
<feature type="binding site" evidence="9">
    <location>
        <position position="111"/>
    </location>
    <ligand>
        <name>4-amino-2-methyl-5-(diphosphooxymethyl)pyrimidine</name>
        <dbReference type="ChEBI" id="CHEBI:57841"/>
    </ligand>
</feature>
<keyword evidence="14" id="KW-1185">Reference proteome</keyword>
<dbReference type="InterPro" id="IPR022998">
    <property type="entry name" value="ThiamineP_synth_TenI"/>
</dbReference>
<comment type="catalytic activity">
    <reaction evidence="6 9 10">
        <text>4-methyl-5-(2-phosphooxyethyl)-thiazole + 4-amino-2-methyl-5-(diphosphooxymethyl)pyrimidine + H(+) = thiamine phosphate + diphosphate</text>
        <dbReference type="Rhea" id="RHEA:22328"/>
        <dbReference type="ChEBI" id="CHEBI:15378"/>
        <dbReference type="ChEBI" id="CHEBI:33019"/>
        <dbReference type="ChEBI" id="CHEBI:37575"/>
        <dbReference type="ChEBI" id="CHEBI:57841"/>
        <dbReference type="ChEBI" id="CHEBI:58296"/>
        <dbReference type="EC" id="2.5.1.3"/>
    </reaction>
</comment>
<evidence type="ECO:0000256" key="2">
    <source>
        <dbReference type="ARBA" id="ARBA00022679"/>
    </source>
</evidence>
<dbReference type="RefSeq" id="WP_204728229.1">
    <property type="nucleotide sequence ID" value="NZ_JAFBDK010000003.1"/>
</dbReference>
<feature type="binding site" evidence="9">
    <location>
        <begin position="37"/>
        <end position="41"/>
    </location>
    <ligand>
        <name>4-amino-2-methyl-5-(diphosphooxymethyl)pyrimidine</name>
        <dbReference type="ChEBI" id="CHEBI:57841"/>
    </ligand>
</feature>
<evidence type="ECO:0000313" key="14">
    <source>
        <dbReference type="Proteomes" id="UP001597561"/>
    </source>
</evidence>
<feature type="binding site" evidence="9">
    <location>
        <begin position="137"/>
        <end position="139"/>
    </location>
    <ligand>
        <name>2-[(2R,5Z)-2-carboxy-4-methylthiazol-5(2H)-ylidene]ethyl phosphate</name>
        <dbReference type="ChEBI" id="CHEBI:62899"/>
    </ligand>
</feature>
<dbReference type="EMBL" id="JBHUPG010000031">
    <property type="protein sequence ID" value="MFD2913303.1"/>
    <property type="molecule type" value="Genomic_DNA"/>
</dbReference>
<feature type="binding site" evidence="9">
    <location>
        <position position="169"/>
    </location>
    <ligand>
        <name>2-[(2R,5Z)-2-carboxy-4-methylthiazol-5(2H)-ylidene]ethyl phosphate</name>
        <dbReference type="ChEBI" id="CHEBI:62899"/>
    </ligand>
</feature>
<comment type="caution">
    <text evidence="13">The sequence shown here is derived from an EMBL/GenBank/DDBJ whole genome shotgun (WGS) entry which is preliminary data.</text>
</comment>
<dbReference type="HAMAP" id="MF_00097">
    <property type="entry name" value="TMP_synthase"/>
    <property type="match status" value="1"/>
</dbReference>
<accession>A0ABW5ZK27</accession>
<feature type="binding site" evidence="9">
    <location>
        <position position="92"/>
    </location>
    <ligand>
        <name>Mg(2+)</name>
        <dbReference type="ChEBI" id="CHEBI:18420"/>
    </ligand>
</feature>
<evidence type="ECO:0000256" key="3">
    <source>
        <dbReference type="ARBA" id="ARBA00022723"/>
    </source>
</evidence>
<comment type="pathway">
    <text evidence="1 9 11">Cofactor biosynthesis; thiamine diphosphate biosynthesis; thiamine phosphate from 4-amino-2-methyl-5-diphosphomethylpyrimidine and 4-methyl-5-(2-phosphoethyl)-thiazole: step 1/1.</text>
</comment>
<gene>
    <name evidence="9 13" type="primary">thiE</name>
    <name evidence="13" type="ORF">ACFS5P_15555</name>
</gene>
<sequence>MFNKPSVYFILGTANAGRRDPLHILGEALEGGISHFQLREKGTGALTGQALKDFALQCQKLCRARNVPFIVNDDVALACDINADGIHVGQEDADAAAVKKRIGKNMILGVSVHSVEEAENAIKNGADYLGMGPVYGTKSKSDAKEPSGVTKILKVRERFPDTPVIGIGGITSLNAGPVWDAGAEGVAVISAIAESDNAEQEVKHILNAYKGGS</sequence>
<dbReference type="GO" id="GO:0004789">
    <property type="term" value="F:thiamine-phosphate diphosphorylase activity"/>
    <property type="evidence" value="ECO:0007669"/>
    <property type="project" value="UniProtKB-EC"/>
</dbReference>
<dbReference type="PANTHER" id="PTHR20857">
    <property type="entry name" value="THIAMINE-PHOSPHATE PYROPHOSPHORYLASE"/>
    <property type="match status" value="1"/>
</dbReference>
<feature type="binding site" evidence="9">
    <location>
        <position position="72"/>
    </location>
    <ligand>
        <name>4-amino-2-methyl-5-(diphosphooxymethyl)pyrimidine</name>
        <dbReference type="ChEBI" id="CHEBI:57841"/>
    </ligand>
</feature>
<feature type="binding site" evidence="9">
    <location>
        <begin position="189"/>
        <end position="190"/>
    </location>
    <ligand>
        <name>2-[(2R,5Z)-2-carboxy-4-methylthiazol-5(2H)-ylidene]ethyl phosphate</name>
        <dbReference type="ChEBI" id="CHEBI:62899"/>
    </ligand>
</feature>
<dbReference type="Proteomes" id="UP001597561">
    <property type="component" value="Unassembled WGS sequence"/>
</dbReference>
<comment type="function">
    <text evidence="9">Condenses 4-methyl-5-(beta-hydroxyethyl)thiazole monophosphate (THZ-P) and 2-methyl-4-amino-5-hydroxymethyl pyrimidine pyrophosphate (HMP-PP) to form thiamine monophosphate (TMP).</text>
</comment>
<comment type="similarity">
    <text evidence="9 10">Belongs to the thiamine-phosphate synthase family.</text>
</comment>
<keyword evidence="4 9" id="KW-0460">Magnesium</keyword>
<evidence type="ECO:0000256" key="8">
    <source>
        <dbReference type="ARBA" id="ARBA00047883"/>
    </source>
</evidence>
<protein>
    <recommendedName>
        <fullName evidence="9">Thiamine-phosphate synthase</fullName>
        <shortName evidence="9">TP synthase</shortName>
        <shortName evidence="9">TPS</shortName>
        <ecNumber evidence="9">2.5.1.3</ecNumber>
    </recommendedName>
    <alternativeName>
        <fullName evidence="9">Thiamine-phosphate pyrophosphorylase</fullName>
        <shortName evidence="9">TMP pyrophosphorylase</shortName>
        <shortName evidence="9">TMP-PPase</shortName>
    </alternativeName>
</protein>
<comment type="catalytic activity">
    <reaction evidence="8 9 10">
        <text>2-[(2R,5Z)-2-carboxy-4-methylthiazol-5(2H)-ylidene]ethyl phosphate + 4-amino-2-methyl-5-(diphosphooxymethyl)pyrimidine + 2 H(+) = thiamine phosphate + CO2 + diphosphate</text>
        <dbReference type="Rhea" id="RHEA:47844"/>
        <dbReference type="ChEBI" id="CHEBI:15378"/>
        <dbReference type="ChEBI" id="CHEBI:16526"/>
        <dbReference type="ChEBI" id="CHEBI:33019"/>
        <dbReference type="ChEBI" id="CHEBI:37575"/>
        <dbReference type="ChEBI" id="CHEBI:57841"/>
        <dbReference type="ChEBI" id="CHEBI:62899"/>
        <dbReference type="EC" id="2.5.1.3"/>
    </reaction>
</comment>
<proteinExistence type="inferred from homology"/>
<dbReference type="InterPro" id="IPR036206">
    <property type="entry name" value="ThiamineP_synth_sf"/>
</dbReference>
<name>A0ABW5ZK27_9BACL</name>
<evidence type="ECO:0000256" key="11">
    <source>
        <dbReference type="RuleBase" id="RU004253"/>
    </source>
</evidence>
<feature type="binding site" evidence="9">
    <location>
        <position position="73"/>
    </location>
    <ligand>
        <name>Mg(2+)</name>
        <dbReference type="ChEBI" id="CHEBI:18420"/>
    </ligand>
</feature>
<dbReference type="Gene3D" id="3.20.20.70">
    <property type="entry name" value="Aldolase class I"/>
    <property type="match status" value="1"/>
</dbReference>
<evidence type="ECO:0000256" key="4">
    <source>
        <dbReference type="ARBA" id="ARBA00022842"/>
    </source>
</evidence>
<evidence type="ECO:0000256" key="1">
    <source>
        <dbReference type="ARBA" id="ARBA00005165"/>
    </source>
</evidence>
<dbReference type="InterPro" id="IPR034291">
    <property type="entry name" value="TMP_synthase"/>
</dbReference>
<evidence type="ECO:0000313" key="13">
    <source>
        <dbReference type="EMBL" id="MFD2913303.1"/>
    </source>
</evidence>
<dbReference type="PANTHER" id="PTHR20857:SF15">
    <property type="entry name" value="THIAMINE-PHOSPHATE SYNTHASE"/>
    <property type="match status" value="1"/>
</dbReference>
<dbReference type="EC" id="2.5.1.3" evidence="9"/>
<dbReference type="NCBIfam" id="TIGR00693">
    <property type="entry name" value="thiE"/>
    <property type="match status" value="1"/>
</dbReference>
<comment type="catalytic activity">
    <reaction evidence="7 9 10">
        <text>2-(2-carboxy-4-methylthiazol-5-yl)ethyl phosphate + 4-amino-2-methyl-5-(diphosphooxymethyl)pyrimidine + 2 H(+) = thiamine phosphate + CO2 + diphosphate</text>
        <dbReference type="Rhea" id="RHEA:47848"/>
        <dbReference type="ChEBI" id="CHEBI:15378"/>
        <dbReference type="ChEBI" id="CHEBI:16526"/>
        <dbReference type="ChEBI" id="CHEBI:33019"/>
        <dbReference type="ChEBI" id="CHEBI:37575"/>
        <dbReference type="ChEBI" id="CHEBI:57841"/>
        <dbReference type="ChEBI" id="CHEBI:62890"/>
        <dbReference type="EC" id="2.5.1.3"/>
    </reaction>
</comment>
<keyword evidence="5 9" id="KW-0784">Thiamine biosynthesis</keyword>
<keyword evidence="3 9" id="KW-0479">Metal-binding</keyword>
<evidence type="ECO:0000256" key="6">
    <source>
        <dbReference type="ARBA" id="ARBA00047334"/>
    </source>
</evidence>
<evidence type="ECO:0000259" key="12">
    <source>
        <dbReference type="Pfam" id="PF02581"/>
    </source>
</evidence>
<dbReference type="CDD" id="cd00564">
    <property type="entry name" value="TMP_TenI"/>
    <property type="match status" value="1"/>
</dbReference>
<feature type="binding site" evidence="9">
    <location>
        <position position="140"/>
    </location>
    <ligand>
        <name>4-amino-2-methyl-5-(diphosphooxymethyl)pyrimidine</name>
        <dbReference type="ChEBI" id="CHEBI:57841"/>
    </ligand>
</feature>
<evidence type="ECO:0000256" key="7">
    <source>
        <dbReference type="ARBA" id="ARBA00047851"/>
    </source>
</evidence>
<comment type="cofactor">
    <cofactor evidence="9">
        <name>Mg(2+)</name>
        <dbReference type="ChEBI" id="CHEBI:18420"/>
    </cofactor>
    <text evidence="9">Binds 1 Mg(2+) ion per subunit.</text>
</comment>
<evidence type="ECO:0000256" key="9">
    <source>
        <dbReference type="HAMAP-Rule" id="MF_00097"/>
    </source>
</evidence>
<evidence type="ECO:0000256" key="5">
    <source>
        <dbReference type="ARBA" id="ARBA00022977"/>
    </source>
</evidence>
<feature type="domain" description="Thiamine phosphate synthase/TenI" evidence="12">
    <location>
        <begin position="7"/>
        <end position="192"/>
    </location>
</feature>
<reference evidence="14" key="1">
    <citation type="journal article" date="2019" name="Int. J. Syst. Evol. Microbiol.">
        <title>The Global Catalogue of Microorganisms (GCM) 10K type strain sequencing project: providing services to taxonomists for standard genome sequencing and annotation.</title>
        <authorList>
            <consortium name="The Broad Institute Genomics Platform"/>
            <consortium name="The Broad Institute Genome Sequencing Center for Infectious Disease"/>
            <person name="Wu L."/>
            <person name="Ma J."/>
        </authorList>
    </citation>
    <scope>NUCLEOTIDE SEQUENCE [LARGE SCALE GENOMIC DNA]</scope>
    <source>
        <strain evidence="14">KCTC 13528</strain>
    </source>
</reference>